<dbReference type="Gene3D" id="2.150.10.10">
    <property type="entry name" value="Serralysin-like metalloprotease, C-terminal"/>
    <property type="match status" value="1"/>
</dbReference>
<gene>
    <name evidence="2" type="ORF">EOE48_15330</name>
</gene>
<dbReference type="InterPro" id="IPR018511">
    <property type="entry name" value="Hemolysin-typ_Ca-bd_CS"/>
</dbReference>
<sequence>MTTTAPAGGIALTGATRSFGLAGRTSRDHVTAGLADGRGVLLWLDDDNAGAPYRLLAQFVDAGGAAAGDPFVVSSVETDAGGTPHQPQVAALAGGGFVVSFNEYLPPPEPWSPGSNRIRSRIVGADGSLGASVVTVASDAPNVVPGSVDNPAVAALADGGFIVAGDGTLIGPSGGVANTGLVATRYTASGAVAGTVPIGSLDPTRDYPDPNYYPQVAGLQGGGYALSWFHFGDWNGSRVMSLHLQAFGPGDRAAGPVLDLGLLETNDPRQVSLAGLSDGRLAVAWSNGSSDTSHVRVQIVGADGSLVGSPMIVDTTADTAHLRPKVAATAGGGFVVEWEEFAFSGPNRINAYDIHARAFDAAGRPIGAEAALAATTGDERIATASPLADGTLLVGWEGAGGITLGTASVAPPPSVWRSGAQGDAGTAANWVDGIGPVAGGDVVIVDDAAILGTDPNAHSAAFFNGPYALHAISADFSKGASGGVLGLDGPITLSGALTMKGSPTYGQTGRSWLDLGNSDLTVAGGLDLDAGTEILAQAATVHGTVRTDGLVNIGGGGQEGSRLTIDGDLTGAGMAMVGTNGVLDLDGASDARVYLTGGTLRLDQGRAMTGTVTVDEAHDWAPMSSLDLRGGGFGGSLQFFAGSVLDLVGVDTARYSSDGTRLHITETDGDTLDLTALYLQGGSGPQDVDPATYVNPARIGAVLTGDGRGGTLVSFQQGTTATWTGGDWSDARNWQDGAVARGFDDVVTTGSGGRTISGSVSAASLTLSGSATATLAATGALSLGDSLVVTASTGYRHGLVLEGGSVSAAGGIRVGRGGFIDTFYDGGVRPGGAATLRGAVVNDGAIDALPSGSLTIDGPVSGTGILSVGYDATLDLKGAVGNTIQAYGGTLVLEDAARVTGTIWSMGGSYTLDLRGSTGFGGTLVIGSPATRIDLAGVTAASFDGDSLHVTTAAGVSFDLHTVFDRNASPGGAVPTASDPAFTLVSHDDGHGGTLVAFQSIVEHAPVAGSTTVPIVPWLPGSPPPPISLSASDEDGDPVTLTGVTARGVPASGDPMPGSLSTQGRYGTLMAPGLNGGASYMASSYGDAPLGQHPTDVFDYTVSDGRPGGTATGTVTIVLDRAPTAADDRATVTGRTLAVAAAQGVLANDGDPDGDALFVNGVFAGTDPFGQFVQSAESLLTGRYGDLTLHRDGSYSYAAHADAPVGAHDVFTYLLGETIALPGSGSWQTPWTSDTNGQPMAVLDIVVGATPNPAPTGLPMTGTPGGTAKVATSAYGPLVLRYDAAGQLALVRASAPDGSTDTWTYAGGKAVKETQLHADRTSDVFLSGITGKPYTAEHGRYDAAGALVEQSRTFAGGERQTFAIENGVRTTSQFDASGMLTSRGVVYPDRSVATRTYVAVAGQPVLASETIKYPSGGTEFSTARLYNGDGEVTRETQVHADGTRDVYLPGIAGKPYTAEHDRYAASGALTRQTRTYGGQDLQTFLLDGDGRKVTDQYDAAGHLTLHAVLESNGVSETSTYVGGLLSREITQYPAGPVLSETRAYVAQGGAPVLTADAVLNRDGTQVVTGGDLTDYLRGGASADTLTGGGGNDRLTGGAGADTFVLGAPASNGLDRITDFVTGTDAIGVRADDYGLVLGHGLTAGGGLDPDYFALVTGKAPNGTQAHGQFLLSASNATLYWDADGSGAGAAVALAAFTVPAGTGAGAVLHGTDFHLVA</sequence>
<dbReference type="Proteomes" id="UP000286997">
    <property type="component" value="Unassembled WGS sequence"/>
</dbReference>
<dbReference type="Gene3D" id="3.90.930.1">
    <property type="match status" value="1"/>
</dbReference>
<dbReference type="Pfam" id="PF00353">
    <property type="entry name" value="HemolysinCabind"/>
    <property type="match status" value="1"/>
</dbReference>
<dbReference type="InterPro" id="IPR001343">
    <property type="entry name" value="Hemolysn_Ca-bd"/>
</dbReference>
<proteinExistence type="predicted"/>
<dbReference type="RefSeq" id="WP_127730612.1">
    <property type="nucleotide sequence ID" value="NZ_SACP01000014.1"/>
</dbReference>
<dbReference type="InterPro" id="IPR040853">
    <property type="entry name" value="RapA2_cadherin-like"/>
</dbReference>
<feature type="domain" description="RapA2 cadherin-like" evidence="1">
    <location>
        <begin position="1111"/>
        <end position="1197"/>
    </location>
</feature>
<reference evidence="2 3" key="1">
    <citation type="submission" date="2019-01" db="EMBL/GenBank/DDBJ databases">
        <authorList>
            <person name="Chen W.-M."/>
        </authorList>
    </citation>
    <scope>NUCLEOTIDE SEQUENCE [LARGE SCALE GENOMIC DNA]</scope>
    <source>
        <strain evidence="2 3">TER-1</strain>
    </source>
</reference>
<protein>
    <recommendedName>
        <fullName evidence="1">RapA2 cadherin-like domain-containing protein</fullName>
    </recommendedName>
</protein>
<name>A0A3S2XK89_9HYPH</name>
<dbReference type="GO" id="GO:0005509">
    <property type="term" value="F:calcium ion binding"/>
    <property type="evidence" value="ECO:0007669"/>
    <property type="project" value="InterPro"/>
</dbReference>
<comment type="caution">
    <text evidence="2">The sequence shown here is derived from an EMBL/GenBank/DDBJ whole genome shotgun (WGS) entry which is preliminary data.</text>
</comment>
<evidence type="ECO:0000313" key="2">
    <source>
        <dbReference type="EMBL" id="RVU16837.1"/>
    </source>
</evidence>
<keyword evidence="3" id="KW-1185">Reference proteome</keyword>
<dbReference type="InterPro" id="IPR011049">
    <property type="entry name" value="Serralysin-like_metalloprot_C"/>
</dbReference>
<dbReference type="PROSITE" id="PS00330">
    <property type="entry name" value="HEMOLYSIN_CALCIUM"/>
    <property type="match status" value="1"/>
</dbReference>
<dbReference type="OrthoDB" id="5593939at2"/>
<dbReference type="Pfam" id="PF17803">
    <property type="entry name" value="Cadherin_4"/>
    <property type="match status" value="1"/>
</dbReference>
<organism evidence="2 3">
    <name type="scientific">Methylobacterium oryzihabitans</name>
    <dbReference type="NCBI Taxonomy" id="2499852"/>
    <lineage>
        <taxon>Bacteria</taxon>
        <taxon>Pseudomonadati</taxon>
        <taxon>Pseudomonadota</taxon>
        <taxon>Alphaproteobacteria</taxon>
        <taxon>Hyphomicrobiales</taxon>
        <taxon>Methylobacteriaceae</taxon>
        <taxon>Methylobacterium</taxon>
    </lineage>
</organism>
<accession>A0A3S2XK89</accession>
<dbReference type="EMBL" id="SACP01000014">
    <property type="protein sequence ID" value="RVU16837.1"/>
    <property type="molecule type" value="Genomic_DNA"/>
</dbReference>
<evidence type="ECO:0000259" key="1">
    <source>
        <dbReference type="Pfam" id="PF17803"/>
    </source>
</evidence>
<evidence type="ECO:0000313" key="3">
    <source>
        <dbReference type="Proteomes" id="UP000286997"/>
    </source>
</evidence>
<dbReference type="SUPFAM" id="SSF51120">
    <property type="entry name" value="beta-Roll"/>
    <property type="match status" value="1"/>
</dbReference>